<dbReference type="AlphaFoldDB" id="A0A3P7P6D1"/>
<evidence type="ECO:0000259" key="2">
    <source>
        <dbReference type="PROSITE" id="PS50222"/>
    </source>
</evidence>
<feature type="domain" description="EF-hand" evidence="2">
    <location>
        <begin position="21"/>
        <end position="56"/>
    </location>
</feature>
<dbReference type="InterPro" id="IPR011992">
    <property type="entry name" value="EF-hand-dom_pair"/>
</dbReference>
<name>A0A3P7P6D1_DIBLA</name>
<dbReference type="SUPFAM" id="SSF47473">
    <property type="entry name" value="EF-hand"/>
    <property type="match status" value="1"/>
</dbReference>
<keyword evidence="4" id="KW-1185">Reference proteome</keyword>
<dbReference type="GO" id="GO:0005509">
    <property type="term" value="F:calcium ion binding"/>
    <property type="evidence" value="ECO:0007669"/>
    <property type="project" value="InterPro"/>
</dbReference>
<protein>
    <recommendedName>
        <fullName evidence="2">EF-hand domain-containing protein</fullName>
    </recommendedName>
</protein>
<gene>
    <name evidence="3" type="ORF">DILT_LOCUS9487</name>
</gene>
<evidence type="ECO:0000313" key="4">
    <source>
        <dbReference type="Proteomes" id="UP000281553"/>
    </source>
</evidence>
<dbReference type="InterPro" id="IPR002048">
    <property type="entry name" value="EF_hand_dom"/>
</dbReference>
<evidence type="ECO:0000256" key="1">
    <source>
        <dbReference type="ARBA" id="ARBA00022837"/>
    </source>
</evidence>
<reference evidence="3 4" key="1">
    <citation type="submission" date="2018-11" db="EMBL/GenBank/DDBJ databases">
        <authorList>
            <consortium name="Pathogen Informatics"/>
        </authorList>
    </citation>
    <scope>NUCLEOTIDE SEQUENCE [LARGE SCALE GENOMIC DNA]</scope>
</reference>
<dbReference type="EMBL" id="UYRU01056984">
    <property type="protein sequence ID" value="VDN13656.1"/>
    <property type="molecule type" value="Genomic_DNA"/>
</dbReference>
<dbReference type="Gene3D" id="1.10.238.10">
    <property type="entry name" value="EF-hand"/>
    <property type="match status" value="1"/>
</dbReference>
<dbReference type="InterPro" id="IPR018247">
    <property type="entry name" value="EF_Hand_1_Ca_BS"/>
</dbReference>
<proteinExistence type="predicted"/>
<evidence type="ECO:0000313" key="3">
    <source>
        <dbReference type="EMBL" id="VDN13656.1"/>
    </source>
</evidence>
<dbReference type="OrthoDB" id="191686at2759"/>
<dbReference type="PROSITE" id="PS50222">
    <property type="entry name" value="EF_HAND_2"/>
    <property type="match status" value="1"/>
</dbReference>
<organism evidence="3 4">
    <name type="scientific">Dibothriocephalus latus</name>
    <name type="common">Fish tapeworm</name>
    <name type="synonym">Diphyllobothrium latum</name>
    <dbReference type="NCBI Taxonomy" id="60516"/>
    <lineage>
        <taxon>Eukaryota</taxon>
        <taxon>Metazoa</taxon>
        <taxon>Spiralia</taxon>
        <taxon>Lophotrochozoa</taxon>
        <taxon>Platyhelminthes</taxon>
        <taxon>Cestoda</taxon>
        <taxon>Eucestoda</taxon>
        <taxon>Diphyllobothriidea</taxon>
        <taxon>Diphyllobothriidae</taxon>
        <taxon>Dibothriocephalus</taxon>
    </lineage>
</organism>
<keyword evidence="1" id="KW-0106">Calcium</keyword>
<dbReference type="PROSITE" id="PS00018">
    <property type="entry name" value="EF_HAND_1"/>
    <property type="match status" value="1"/>
</dbReference>
<accession>A0A3P7P6D1</accession>
<sequence length="70" mass="7882">MFQFLKQGLPTLNTEEDSDEGVRDLVEITFKRLDFDHDGRVSLNDFLQAVDADPLLLGILGPCFPDEKVS</sequence>
<dbReference type="Proteomes" id="UP000281553">
    <property type="component" value="Unassembled WGS sequence"/>
</dbReference>